<keyword evidence="2" id="KW-1185">Reference proteome</keyword>
<evidence type="ECO:0008006" key="3">
    <source>
        <dbReference type="Google" id="ProtNLM"/>
    </source>
</evidence>
<organism evidence="1 2">
    <name type="scientific">Desulfuromonas versatilis</name>
    <dbReference type="NCBI Taxonomy" id="2802975"/>
    <lineage>
        <taxon>Bacteria</taxon>
        <taxon>Pseudomonadati</taxon>
        <taxon>Thermodesulfobacteriota</taxon>
        <taxon>Desulfuromonadia</taxon>
        <taxon>Desulfuromonadales</taxon>
        <taxon>Desulfuromonadaceae</taxon>
        <taxon>Desulfuromonas</taxon>
    </lineage>
</organism>
<name>A0ABM9SDF5_9BACT</name>
<reference evidence="1 2" key="2">
    <citation type="journal article" date="2021" name="Int. J. Syst. Evol. Microbiol.">
        <title>Isolation and Polyphasic Characterization of Desulfuromonas versatilis sp. Nov., an Electrogenic Bacteria Capable of Versatile Metabolism Isolated from a Graphene Oxide-Reducing Enrichment Culture.</title>
        <authorList>
            <person name="Xie L."/>
            <person name="Yoshida N."/>
            <person name="Ishii S."/>
            <person name="Meng L."/>
        </authorList>
    </citation>
    <scope>NUCLEOTIDE SEQUENCE [LARGE SCALE GENOMIC DNA]</scope>
    <source>
        <strain evidence="1 2">NIT-T3</strain>
    </source>
</reference>
<dbReference type="RefSeq" id="WP_221250841.1">
    <property type="nucleotide sequence ID" value="NZ_AP024355.1"/>
</dbReference>
<gene>
    <name evidence="1" type="ORF">DESUT3_04330</name>
</gene>
<evidence type="ECO:0000313" key="1">
    <source>
        <dbReference type="EMBL" id="BCR03364.1"/>
    </source>
</evidence>
<evidence type="ECO:0000313" key="2">
    <source>
        <dbReference type="Proteomes" id="UP001319827"/>
    </source>
</evidence>
<accession>A0ABM9SDF5</accession>
<protein>
    <recommendedName>
        <fullName evidence="3">Lipoprotein</fullName>
    </recommendedName>
</protein>
<dbReference type="Proteomes" id="UP001319827">
    <property type="component" value="Chromosome"/>
</dbReference>
<reference evidence="1 2" key="1">
    <citation type="journal article" date="2016" name="C (Basel)">
        <title>Selective Growth of and Electricity Production by Marine Exoelectrogenic Bacteria in Self-Aggregated Hydrogel of Microbially Reduced Graphene Oxide.</title>
        <authorList>
            <person name="Yoshida N."/>
            <person name="Goto Y."/>
            <person name="Miyata Y."/>
        </authorList>
    </citation>
    <scope>NUCLEOTIDE SEQUENCE [LARGE SCALE GENOMIC DNA]</scope>
    <source>
        <strain evidence="1 2">NIT-T3</strain>
    </source>
</reference>
<dbReference type="EMBL" id="AP024355">
    <property type="protein sequence ID" value="BCR03364.1"/>
    <property type="molecule type" value="Genomic_DNA"/>
</dbReference>
<proteinExistence type="predicted"/>
<sequence>MRRIKGLALLGLFFLLLGGCGVVVQPGKEFHLASRDFAQRLRWMDVSGTARHMLPEYAEDYRQRYLGREDLRIVDVRFETIELLEQGREAEARMVVEYYLLPSLNVKKFRFSQHWAYLGGDRYHPGVWTITSPFPPFP</sequence>
<dbReference type="PROSITE" id="PS51257">
    <property type="entry name" value="PROKAR_LIPOPROTEIN"/>
    <property type="match status" value="1"/>
</dbReference>